<proteinExistence type="predicted"/>
<dbReference type="Gene3D" id="3.40.50.150">
    <property type="entry name" value="Vaccinia Virus protein VP39"/>
    <property type="match status" value="1"/>
</dbReference>
<feature type="compositionally biased region" description="Acidic residues" evidence="1">
    <location>
        <begin position="1059"/>
        <end position="1070"/>
    </location>
</feature>
<dbReference type="Pfam" id="PF04146">
    <property type="entry name" value="YTH"/>
    <property type="match status" value="1"/>
</dbReference>
<feature type="region of interest" description="Disordered" evidence="1">
    <location>
        <begin position="1014"/>
        <end position="1071"/>
    </location>
</feature>
<evidence type="ECO:0000313" key="4">
    <source>
        <dbReference type="Proteomes" id="UP000682877"/>
    </source>
</evidence>
<dbReference type="SUPFAM" id="SSF53335">
    <property type="entry name" value="S-adenosyl-L-methionine-dependent methyltransferases"/>
    <property type="match status" value="2"/>
</dbReference>
<feature type="compositionally biased region" description="Basic and acidic residues" evidence="1">
    <location>
        <begin position="240"/>
        <end position="249"/>
    </location>
</feature>
<name>A0A8S1ZZF5_ARAAE</name>
<reference evidence="3" key="1">
    <citation type="submission" date="2021-01" db="EMBL/GenBank/DDBJ databases">
        <authorList>
            <person name="Bezrukov I."/>
        </authorList>
    </citation>
    <scope>NUCLEOTIDE SEQUENCE</scope>
</reference>
<accession>A0A8S1ZZF5</accession>
<feature type="region of interest" description="Disordered" evidence="1">
    <location>
        <begin position="494"/>
        <end position="577"/>
    </location>
</feature>
<feature type="region of interest" description="Disordered" evidence="1">
    <location>
        <begin position="238"/>
        <end position="258"/>
    </location>
</feature>
<keyword evidence="4" id="KW-1185">Reference proteome</keyword>
<feature type="region of interest" description="Disordered" evidence="1">
    <location>
        <begin position="899"/>
        <end position="924"/>
    </location>
</feature>
<evidence type="ECO:0000256" key="1">
    <source>
        <dbReference type="SAM" id="MobiDB-lite"/>
    </source>
</evidence>
<dbReference type="GO" id="GO:0003729">
    <property type="term" value="F:mRNA binding"/>
    <property type="evidence" value="ECO:0007669"/>
    <property type="project" value="TreeGrafter"/>
</dbReference>
<feature type="compositionally biased region" description="Polar residues" evidence="1">
    <location>
        <begin position="548"/>
        <end position="558"/>
    </location>
</feature>
<sequence>MYTEGASDFVTDQSMYYPAYYSSGYDSSVEWENRQVILGVDGSEVQYSGGQNENSPYICYTPSYGYAQSPYNPYNPYIPGASIGVDSSFLGFQQYYSNPPYENAASSPTYAPYLIQPDMVSNSSTDSLVATDLANGGQSDGRGSRQKNGSAIAGLSEDAPKSSTVNSLGRTYGKLRSNTGQNKQPGIPKNVSATASAHSLQGKTASVDTVSSSRLSSYGHFDIAKGFPSIVSNSCKPRSKMYDSRDTSEQNRGIRTRRSRNQLIVEAYTTKAGNVDAEGNIVISPDQYNKEDFSLDYSDAKFFVIKSYSEDDVHKSIKYGVWSSTVHGNKKLQSVYEDTQRIATEKSRECPIFLFFSVNASGLFCGVAEMTGPVSFDRDMDFWQQDKWSGSFPVKWHIIKDVPNSYFRHIILHNNENKPVTNSRDTQEIILKQGLEVLKLFKNHAEKTSLLDDFMYYENRQRLMQEERARLPFRTFRRPFPVLKVDFSDRSKKSSKDIVKKPSVTSAETKGVQLNNSDGDEKSNTQEATEDSTSSTLKIGSLTIKPTAGTTFNLTQAKSKPAPSLSSDHKSDSSEEVTGSLADDILRVSKESFPVEAMHWINLMNEAAYSHDEKIFYALTSGLCQAKRYHEVIRVLEKLKQSKFSSDLLDYMILAGLFCESKLEIGVTVLLEENSDIKRTVFFALDLPDCSKGMNKFRIRFRFDHSLSSVVHAPRYSAIKFFSLFLLRTGLDWGDLRRRNGNGASSNHERNEQILFPKPETLDYELPCDTSYPHQIGDNAASSSGSNVKSLLIEMGFCPTLVQKAIDENGEDDFEFLLEILTKSTVTEQPGTSFHGLMEPKPEPDIEYETDGRRIALLTMQFPENLVDFALDRLGKDVPIDEMVDFIVAAQLAEKYAEESEDSLDGAEINEEDEDVTPVTARGPEVPNEQLFETMDKTLHLLEMGFSNDEISMAIEKIGTEGQISVLAESIITGEFPAVCHDDLEDIEKKVSAAAPAVNRACLSKSWRFVGVGAQKEDGGGGSSSGTANIKPDPGIDSFPFPATANVGETSKGKRPKDEDENAYPEEYTDYDDRGKRLRPEYMGDSSSFMETPWMQDEWKDNTYEFPSVMQPRLSQSLDPNVAKRPYFFYGQLGELSPSWWSKISGFLFGIHPEHVDTRLCSALHRTEGYLHNLPTVNRFNILPKPRLTIQDAMPQMKSWWPQWDIRKHFNSGTCSNTKDVTLLCERIGRRIAECRGKPTQQDQTLILRHCHTSNLIWIAPNILSPVEPEHLECIMGYPTNHTNIGGGRLAERLKLFNYCFQTDTLGYHLSVLKSMFPEGLTVLSLFSGIGGAEIALDRLGIHLKGVVSVESCGLSRNILKRWWQTSGQTGELVQIEEIKSLTTKKLDTLVQRFGGFDFVICQNPSTPLDLSKEISNSEACEFDYTLFNEFARVTKRVRDMMQLS</sequence>
<dbReference type="CDD" id="cd21134">
    <property type="entry name" value="YTH"/>
    <property type="match status" value="1"/>
</dbReference>
<dbReference type="InterPro" id="IPR007275">
    <property type="entry name" value="YTH_domain"/>
</dbReference>
<feature type="domain" description="YTH" evidence="2">
    <location>
        <begin position="300"/>
        <end position="442"/>
    </location>
</feature>
<gene>
    <name evidence="3" type="ORF">AARE701A_LOCUS7433</name>
</gene>
<feature type="compositionally biased region" description="Polar residues" evidence="1">
    <location>
        <begin position="525"/>
        <end position="538"/>
    </location>
</feature>
<dbReference type="GO" id="GO:0005737">
    <property type="term" value="C:cytoplasm"/>
    <property type="evidence" value="ECO:0007669"/>
    <property type="project" value="TreeGrafter"/>
</dbReference>
<evidence type="ECO:0000313" key="3">
    <source>
        <dbReference type="EMBL" id="CAE5967603.1"/>
    </source>
</evidence>
<dbReference type="PANTHER" id="PTHR12357:SF92">
    <property type="entry name" value="YTH DOMAIN-CONTAINING FAMILY PROTEIN"/>
    <property type="match status" value="1"/>
</dbReference>
<feature type="compositionally biased region" description="Acidic residues" evidence="1">
    <location>
        <begin position="899"/>
        <end position="916"/>
    </location>
</feature>
<feature type="region of interest" description="Disordered" evidence="1">
    <location>
        <begin position="130"/>
        <end position="196"/>
    </location>
</feature>
<dbReference type="InterPro" id="IPR029063">
    <property type="entry name" value="SAM-dependent_MTases_sf"/>
</dbReference>
<feature type="compositionally biased region" description="Polar residues" evidence="1">
    <location>
        <begin position="505"/>
        <end position="517"/>
    </location>
</feature>
<organism evidence="3 4">
    <name type="scientific">Arabidopsis arenosa</name>
    <name type="common">Sand rock-cress</name>
    <name type="synonym">Cardaminopsis arenosa</name>
    <dbReference type="NCBI Taxonomy" id="38785"/>
    <lineage>
        <taxon>Eukaryota</taxon>
        <taxon>Viridiplantae</taxon>
        <taxon>Streptophyta</taxon>
        <taxon>Embryophyta</taxon>
        <taxon>Tracheophyta</taxon>
        <taxon>Spermatophyta</taxon>
        <taxon>Magnoliopsida</taxon>
        <taxon>eudicotyledons</taxon>
        <taxon>Gunneridae</taxon>
        <taxon>Pentapetalae</taxon>
        <taxon>rosids</taxon>
        <taxon>malvids</taxon>
        <taxon>Brassicales</taxon>
        <taxon>Brassicaceae</taxon>
        <taxon>Camelineae</taxon>
        <taxon>Arabidopsis</taxon>
    </lineage>
</organism>
<dbReference type="PANTHER" id="PTHR12357">
    <property type="entry name" value="YTH YT521-B HOMOLOGY DOMAIN-CONTAINING"/>
    <property type="match status" value="1"/>
</dbReference>
<dbReference type="GO" id="GO:0061157">
    <property type="term" value="P:mRNA destabilization"/>
    <property type="evidence" value="ECO:0007669"/>
    <property type="project" value="TreeGrafter"/>
</dbReference>
<protein>
    <recommendedName>
        <fullName evidence="2">YTH domain-containing protein</fullName>
    </recommendedName>
</protein>
<dbReference type="InterPro" id="IPR045168">
    <property type="entry name" value="YTH_prot"/>
</dbReference>
<dbReference type="EMBL" id="LR999453">
    <property type="protein sequence ID" value="CAE5967603.1"/>
    <property type="molecule type" value="Genomic_DNA"/>
</dbReference>
<evidence type="ECO:0000259" key="2">
    <source>
        <dbReference type="Pfam" id="PF04146"/>
    </source>
</evidence>
<dbReference type="Proteomes" id="UP000682877">
    <property type="component" value="Chromosome 3"/>
</dbReference>
<dbReference type="Gene3D" id="3.10.590.10">
    <property type="entry name" value="ph1033 like domains"/>
    <property type="match status" value="1"/>
</dbReference>